<gene>
    <name evidence="1" type="ORF">L1049_017611</name>
</gene>
<accession>A0AAP0S4K3</accession>
<dbReference type="AlphaFoldDB" id="A0AAP0S4K3"/>
<reference evidence="1 2" key="1">
    <citation type="journal article" date="2024" name="Plant J.">
        <title>Genome sequences and population genomics reveal climatic adaptation and genomic divergence between two closely related sweetgum species.</title>
        <authorList>
            <person name="Xu W.Q."/>
            <person name="Ren C.Q."/>
            <person name="Zhang X.Y."/>
            <person name="Comes H.P."/>
            <person name="Liu X.H."/>
            <person name="Li Y.G."/>
            <person name="Kettle C.J."/>
            <person name="Jalonen R."/>
            <person name="Gaisberger H."/>
            <person name="Ma Y.Z."/>
            <person name="Qiu Y.X."/>
        </authorList>
    </citation>
    <scope>NUCLEOTIDE SEQUENCE [LARGE SCALE GENOMIC DNA]</scope>
    <source>
        <strain evidence="1">Hangzhou</strain>
    </source>
</reference>
<dbReference type="PANTHER" id="PTHR33144">
    <property type="entry name" value="OS10G0409366 PROTEIN-RELATED"/>
    <property type="match status" value="1"/>
</dbReference>
<sequence>MAPLTYTDWRALPEPCKDDMWIVVQEKFDVNHGNKDWVLKSIGKKWKDWKSELKLKRYETHTTNEERLRTLI</sequence>
<comment type="caution">
    <text evidence="1">The sequence shown here is derived from an EMBL/GenBank/DDBJ whole genome shotgun (WGS) entry which is preliminary data.</text>
</comment>
<dbReference type="Proteomes" id="UP001415857">
    <property type="component" value="Unassembled WGS sequence"/>
</dbReference>
<protein>
    <submittedName>
        <fullName evidence="1">Uncharacterized protein</fullName>
    </submittedName>
</protein>
<proteinExistence type="predicted"/>
<organism evidence="1 2">
    <name type="scientific">Liquidambar formosana</name>
    <name type="common">Formosan gum</name>
    <dbReference type="NCBI Taxonomy" id="63359"/>
    <lineage>
        <taxon>Eukaryota</taxon>
        <taxon>Viridiplantae</taxon>
        <taxon>Streptophyta</taxon>
        <taxon>Embryophyta</taxon>
        <taxon>Tracheophyta</taxon>
        <taxon>Spermatophyta</taxon>
        <taxon>Magnoliopsida</taxon>
        <taxon>eudicotyledons</taxon>
        <taxon>Gunneridae</taxon>
        <taxon>Pentapetalae</taxon>
        <taxon>Saxifragales</taxon>
        <taxon>Altingiaceae</taxon>
        <taxon>Liquidambar</taxon>
    </lineage>
</organism>
<dbReference type="PANTHER" id="PTHR33144:SF46">
    <property type="entry name" value="OS04G0610000 PROTEIN"/>
    <property type="match status" value="1"/>
</dbReference>
<evidence type="ECO:0000313" key="1">
    <source>
        <dbReference type="EMBL" id="KAK9289138.1"/>
    </source>
</evidence>
<dbReference type="EMBL" id="JBBPBK010000003">
    <property type="protein sequence ID" value="KAK9289138.1"/>
    <property type="molecule type" value="Genomic_DNA"/>
</dbReference>
<name>A0AAP0S4K3_LIQFO</name>
<keyword evidence="2" id="KW-1185">Reference proteome</keyword>
<evidence type="ECO:0000313" key="2">
    <source>
        <dbReference type="Proteomes" id="UP001415857"/>
    </source>
</evidence>